<evidence type="ECO:0000313" key="3">
    <source>
        <dbReference type="EMBL" id="MBO1317848.1"/>
    </source>
</evidence>
<dbReference type="SUPFAM" id="SSF53850">
    <property type="entry name" value="Periplasmic binding protein-like II"/>
    <property type="match status" value="1"/>
</dbReference>
<comment type="caution">
    <text evidence="3">The sequence shown here is derived from an EMBL/GenBank/DDBJ whole genome shotgun (WGS) entry which is preliminary data.</text>
</comment>
<name>A0A8J7U312_9BACT</name>
<sequence>MTTPAAALLMLLFATPAAPGENNLTPITYAAGYIPNVQFAPFYLAQHRGYYREAGLEVTMDYTIGPEILKMAALRKVTFASADPDAFLHAVQRRMPLVHVATLYQRYPLALIAKEDIFTSEKLRGKRIGITGTYGSSYLGLKAMLAEMGLRLDQVRVVSIGYTQVAALAQDRVDAVVGYANNEPLSLKALGIHTFTRELQKRRFPGVGIMTHPEQVKDGKKHVDAFLNATFRALQDLVKDPKAGYEIVVEHYLPELKAEDRYAAAYAVLEASLPYWQSTYQQKEGWGQCDPKLWENLAEMLAADQKNGNYRKWATHVDRSFTYGK</sequence>
<dbReference type="GO" id="GO:0009228">
    <property type="term" value="P:thiamine biosynthetic process"/>
    <property type="evidence" value="ECO:0007669"/>
    <property type="project" value="InterPro"/>
</dbReference>
<evidence type="ECO:0000256" key="1">
    <source>
        <dbReference type="SAM" id="SignalP"/>
    </source>
</evidence>
<organism evidence="3 4">
    <name type="scientific">Acanthopleuribacter pedis</name>
    <dbReference type="NCBI Taxonomy" id="442870"/>
    <lineage>
        <taxon>Bacteria</taxon>
        <taxon>Pseudomonadati</taxon>
        <taxon>Acidobacteriota</taxon>
        <taxon>Holophagae</taxon>
        <taxon>Acanthopleuribacterales</taxon>
        <taxon>Acanthopleuribacteraceae</taxon>
        <taxon>Acanthopleuribacter</taxon>
    </lineage>
</organism>
<dbReference type="Proteomes" id="UP000664417">
    <property type="component" value="Unassembled WGS sequence"/>
</dbReference>
<dbReference type="Pfam" id="PF09084">
    <property type="entry name" value="NMT1"/>
    <property type="match status" value="1"/>
</dbReference>
<dbReference type="PANTHER" id="PTHR31528">
    <property type="entry name" value="4-AMINO-5-HYDROXYMETHYL-2-METHYLPYRIMIDINE PHOSPHATE SYNTHASE THI11-RELATED"/>
    <property type="match status" value="1"/>
</dbReference>
<keyword evidence="4" id="KW-1185">Reference proteome</keyword>
<evidence type="ECO:0000313" key="4">
    <source>
        <dbReference type="Proteomes" id="UP000664417"/>
    </source>
</evidence>
<dbReference type="AlphaFoldDB" id="A0A8J7U312"/>
<feature type="signal peptide" evidence="1">
    <location>
        <begin position="1"/>
        <end position="20"/>
    </location>
</feature>
<keyword evidence="1" id="KW-0732">Signal</keyword>
<feature type="chain" id="PRO_5035203999" evidence="1">
    <location>
        <begin position="21"/>
        <end position="325"/>
    </location>
</feature>
<reference evidence="3" key="1">
    <citation type="submission" date="2021-03" db="EMBL/GenBank/DDBJ databases">
        <authorList>
            <person name="Wang G."/>
        </authorList>
    </citation>
    <scope>NUCLEOTIDE SEQUENCE</scope>
    <source>
        <strain evidence="3">KCTC 12899</strain>
    </source>
</reference>
<gene>
    <name evidence="3" type="ORF">J3U88_05195</name>
</gene>
<accession>A0A8J7U312</accession>
<dbReference type="PANTHER" id="PTHR31528:SF15">
    <property type="entry name" value="RIBOFLAVIN-BINDING PROTEIN RIBY"/>
    <property type="match status" value="1"/>
</dbReference>
<dbReference type="EMBL" id="JAFREP010000004">
    <property type="protein sequence ID" value="MBO1317848.1"/>
    <property type="molecule type" value="Genomic_DNA"/>
</dbReference>
<dbReference type="InterPro" id="IPR015168">
    <property type="entry name" value="SsuA/THI5"/>
</dbReference>
<proteinExistence type="predicted"/>
<feature type="domain" description="SsuA/THI5-like" evidence="2">
    <location>
        <begin position="36"/>
        <end position="242"/>
    </location>
</feature>
<protein>
    <submittedName>
        <fullName evidence="3">ABC transporter substrate-binding protein</fullName>
    </submittedName>
</protein>
<dbReference type="RefSeq" id="WP_207857324.1">
    <property type="nucleotide sequence ID" value="NZ_JAFREP010000004.1"/>
</dbReference>
<dbReference type="InterPro" id="IPR027939">
    <property type="entry name" value="NMT1/THI5"/>
</dbReference>
<dbReference type="Gene3D" id="3.40.190.10">
    <property type="entry name" value="Periplasmic binding protein-like II"/>
    <property type="match status" value="2"/>
</dbReference>
<evidence type="ECO:0000259" key="2">
    <source>
        <dbReference type="Pfam" id="PF09084"/>
    </source>
</evidence>